<sequence length="275" mass="31355">MRVYLAEARTLTSTTFKRNNKRRDMASLSSWEKQDILRCARFLKRIEGWVDPTWGFYVYGTYTRPQKRKDSDKGNDEGKAQEKAVDSEHFQAVLNKLHAHAADTLRYEQPEPYNQQLIDTLRLQPAAYLPGASLADICEHFRQNAGSFLGAEGEVIEEGYNCGPKTDWCLIIDDDSLDSIEHGPEPIGPTPPDDAMPWTLKRNANRVFVKLLSKNEFTTEEPKVLAAQGRGGTGQRVEWHGWCKFSPVYLMPVFNETDKGDIETYCKHPDKLITI</sequence>
<dbReference type="EMBL" id="PDXB01000041">
    <property type="protein sequence ID" value="RYN19696.1"/>
    <property type="molecule type" value="Genomic_DNA"/>
</dbReference>
<evidence type="ECO:0000313" key="2">
    <source>
        <dbReference type="Proteomes" id="UP000292340"/>
    </source>
</evidence>
<proteinExistence type="predicted"/>
<reference evidence="1" key="2">
    <citation type="journal article" date="2019" name="bioRxiv">
        <title>Genomics, evolutionary history and diagnostics of the Alternaria alternata species group including apple and Asian pear pathotypes.</title>
        <authorList>
            <person name="Armitage A.D."/>
            <person name="Cockerton H.M."/>
            <person name="Sreenivasaprasad S."/>
            <person name="Woodhall J.W."/>
            <person name="Lane C.R."/>
            <person name="Harrison R.J."/>
            <person name="Clarkson J.P."/>
        </authorList>
    </citation>
    <scope>NUCLEOTIDE SEQUENCE</scope>
    <source>
        <strain evidence="1">FERA 1164</strain>
    </source>
</reference>
<accession>A0AB37W6F3</accession>
<dbReference type="AlphaFoldDB" id="A0AB37W6F3"/>
<name>A0AB37W6F3_9PLEO</name>
<evidence type="ECO:0000313" key="1">
    <source>
        <dbReference type="EMBL" id="RYN19696.1"/>
    </source>
</evidence>
<dbReference type="Proteomes" id="UP000292340">
    <property type="component" value="Unassembled WGS sequence"/>
</dbReference>
<gene>
    <name evidence="1" type="ORF">AA0115_g10595</name>
</gene>
<organism evidence="1 2">
    <name type="scientific">Alternaria tenuissima</name>
    <dbReference type="NCBI Taxonomy" id="119927"/>
    <lineage>
        <taxon>Eukaryota</taxon>
        <taxon>Fungi</taxon>
        <taxon>Dikarya</taxon>
        <taxon>Ascomycota</taxon>
        <taxon>Pezizomycotina</taxon>
        <taxon>Dothideomycetes</taxon>
        <taxon>Pleosporomycetidae</taxon>
        <taxon>Pleosporales</taxon>
        <taxon>Pleosporineae</taxon>
        <taxon>Pleosporaceae</taxon>
        <taxon>Alternaria</taxon>
        <taxon>Alternaria sect. Alternaria</taxon>
        <taxon>Alternaria alternata complex</taxon>
    </lineage>
</organism>
<protein>
    <recommendedName>
        <fullName evidence="3">Fungal-type protein kinase domain-containing protein</fullName>
    </recommendedName>
</protein>
<evidence type="ECO:0008006" key="3">
    <source>
        <dbReference type="Google" id="ProtNLM"/>
    </source>
</evidence>
<comment type="caution">
    <text evidence="1">The sequence shown here is derived from an EMBL/GenBank/DDBJ whole genome shotgun (WGS) entry which is preliminary data.</text>
</comment>
<reference evidence="1" key="1">
    <citation type="submission" date="2017-10" db="EMBL/GenBank/DDBJ databases">
        <authorList>
            <person name="Armitage A.D."/>
            <person name="Barbara D.J."/>
            <person name="Woodhall J.W."/>
            <person name="Sreenivasaprasad S."/>
            <person name="Lane C.R."/>
            <person name="Clarkson J.P."/>
            <person name="Harrison R.J."/>
        </authorList>
    </citation>
    <scope>NUCLEOTIDE SEQUENCE</scope>
    <source>
        <strain evidence="1">FERA 1164</strain>
    </source>
</reference>